<feature type="compositionally biased region" description="Polar residues" evidence="1">
    <location>
        <begin position="18"/>
        <end position="28"/>
    </location>
</feature>
<dbReference type="OrthoDB" id="239701at2759"/>
<evidence type="ECO:0000256" key="1">
    <source>
        <dbReference type="SAM" id="MobiDB-lite"/>
    </source>
</evidence>
<proteinExistence type="predicted"/>
<evidence type="ECO:0000313" key="2">
    <source>
        <dbReference type="EMBL" id="VDN13242.1"/>
    </source>
</evidence>
<dbReference type="AlphaFoldDB" id="A0A3P7NYG8"/>
<dbReference type="Proteomes" id="UP000281553">
    <property type="component" value="Unassembled WGS sequence"/>
</dbReference>
<accession>A0A3P7NYG8</accession>
<name>A0A3P7NYG8_DIBLA</name>
<gene>
    <name evidence="2" type="ORF">DILT_LOCUS9073</name>
</gene>
<dbReference type="EMBL" id="UYRU01055936">
    <property type="protein sequence ID" value="VDN13242.1"/>
    <property type="molecule type" value="Genomic_DNA"/>
</dbReference>
<reference evidence="2 3" key="1">
    <citation type="submission" date="2018-11" db="EMBL/GenBank/DDBJ databases">
        <authorList>
            <consortium name="Pathogen Informatics"/>
        </authorList>
    </citation>
    <scope>NUCLEOTIDE SEQUENCE [LARGE SCALE GENOMIC DNA]</scope>
</reference>
<feature type="region of interest" description="Disordered" evidence="1">
    <location>
        <begin position="1"/>
        <end position="28"/>
    </location>
</feature>
<protein>
    <submittedName>
        <fullName evidence="2">Uncharacterized protein</fullName>
    </submittedName>
</protein>
<sequence length="182" mass="20202">MTRLTGPGGSHIDRHRSSSGSTPTTVGIVTSSLHPKRAVSLASPLTLPATSPQPSFVAPSATSKNLQEVEKDTFTREVAFHLNWFLEMLPSVLQQQFAYERPEVVDGNQLSHSRFFLVFLAQVPASSSPSCLETSPAADRAYLDDQLFGLTEDTELVHWVRSHPQDWEVSKDFFHTPVVWLV</sequence>
<evidence type="ECO:0000313" key="3">
    <source>
        <dbReference type="Proteomes" id="UP000281553"/>
    </source>
</evidence>
<keyword evidence="3" id="KW-1185">Reference proteome</keyword>
<organism evidence="2 3">
    <name type="scientific">Dibothriocephalus latus</name>
    <name type="common">Fish tapeworm</name>
    <name type="synonym">Diphyllobothrium latum</name>
    <dbReference type="NCBI Taxonomy" id="60516"/>
    <lineage>
        <taxon>Eukaryota</taxon>
        <taxon>Metazoa</taxon>
        <taxon>Spiralia</taxon>
        <taxon>Lophotrochozoa</taxon>
        <taxon>Platyhelminthes</taxon>
        <taxon>Cestoda</taxon>
        <taxon>Eucestoda</taxon>
        <taxon>Diphyllobothriidea</taxon>
        <taxon>Diphyllobothriidae</taxon>
        <taxon>Dibothriocephalus</taxon>
    </lineage>
</organism>